<evidence type="ECO:0000313" key="6">
    <source>
        <dbReference type="Proteomes" id="UP000274448"/>
    </source>
</evidence>
<evidence type="ECO:0000313" key="4">
    <source>
        <dbReference type="EMBL" id="AKI81151.1"/>
    </source>
</evidence>
<dbReference type="Proteomes" id="UP000274448">
    <property type="component" value="Segment"/>
</dbReference>
<organism evidence="4 6">
    <name type="scientific">Acanthamoeba polyphaga mimivirus</name>
    <name type="common">APMV</name>
    <dbReference type="NCBI Taxonomy" id="212035"/>
    <lineage>
        <taxon>Viruses</taxon>
        <taxon>Varidnaviria</taxon>
        <taxon>Bamfordvirae</taxon>
        <taxon>Nucleocytoviricota</taxon>
        <taxon>Megaviricetes</taxon>
        <taxon>Imitervirales</taxon>
        <taxon>Mimiviridae</taxon>
        <taxon>Megamimivirinae</taxon>
        <taxon>Mimivirus</taxon>
        <taxon>Mimivirus bradfordmassiliense</taxon>
    </lineage>
</organism>
<evidence type="ECO:0000256" key="2">
    <source>
        <dbReference type="ARBA" id="ARBA00023043"/>
    </source>
</evidence>
<dbReference type="SUPFAM" id="SSF48403">
    <property type="entry name" value="Ankyrin repeat"/>
    <property type="match status" value="1"/>
</dbReference>
<dbReference type="Pfam" id="PF13637">
    <property type="entry name" value="Ank_4"/>
    <property type="match status" value="1"/>
</dbReference>
<reference evidence="5 6" key="1">
    <citation type="submission" date="2014-10" db="EMBL/GenBank/DDBJ databases">
        <title>Pan-genome analysis of Brazilian lineage A amoebal mimiviruses.</title>
        <authorList>
            <person name="Assis F.L."/>
            <person name="Abrahao J.S."/>
            <person name="Kroon E.G."/>
            <person name="Dornas F.P."/>
            <person name="Andrade K.R."/>
            <person name="Borato P.V.M."/>
            <person name="Pilotto M.R."/>
            <person name="Benamar S."/>
            <person name="LaScola B."/>
            <person name="Colson P."/>
        </authorList>
    </citation>
    <scope>NUCLEOTIDE SEQUENCE [LARGE SCALE GENOMIC DNA]</scope>
    <source>
        <strain evidence="4 6">Amazonia</strain>
        <strain evidence="3 5">Oyster</strain>
    </source>
</reference>
<accession>A0A0G2Y0S7</accession>
<dbReference type="EMBL" id="KM982403">
    <property type="protein sequence ID" value="AKI81151.1"/>
    <property type="molecule type" value="Genomic_DNA"/>
</dbReference>
<proteinExistence type="predicted"/>
<organismHost>
    <name type="scientific">Acanthamoeba polyphaga</name>
    <name type="common">Amoeba</name>
    <dbReference type="NCBI Taxonomy" id="5757"/>
</organismHost>
<sequence length="46" mass="4990">MASGNGHLEVVEYLVNLGADIRSENNYAIQSASQNGHLEVIEYLVA</sequence>
<accession>A0A0G2YDF9</accession>
<evidence type="ECO:0000313" key="5">
    <source>
        <dbReference type="Proteomes" id="UP000241474"/>
    </source>
</evidence>
<dbReference type="PANTHER" id="PTHR24188:SF29">
    <property type="entry name" value="GH09064P"/>
    <property type="match status" value="1"/>
</dbReference>
<dbReference type="PANTHER" id="PTHR24188">
    <property type="entry name" value="ANKYRIN REPEAT PROTEIN"/>
    <property type="match status" value="1"/>
</dbReference>
<keyword evidence="1" id="KW-0677">Repeat</keyword>
<dbReference type="EMBL" id="KM982401">
    <property type="protein sequence ID" value="AKI79255.1"/>
    <property type="molecule type" value="Genomic_DNA"/>
</dbReference>
<dbReference type="PROSITE" id="PS50297">
    <property type="entry name" value="ANK_REP_REGION"/>
    <property type="match status" value="1"/>
</dbReference>
<protein>
    <submittedName>
        <fullName evidence="4">Ankyrin repeat-containing protein</fullName>
    </submittedName>
</protein>
<evidence type="ECO:0000313" key="3">
    <source>
        <dbReference type="EMBL" id="AKI79255.1"/>
    </source>
</evidence>
<dbReference type="Proteomes" id="UP000241474">
    <property type="component" value="Segment"/>
</dbReference>
<evidence type="ECO:0000256" key="1">
    <source>
        <dbReference type="ARBA" id="ARBA00022737"/>
    </source>
</evidence>
<dbReference type="Gene3D" id="1.25.40.20">
    <property type="entry name" value="Ankyrin repeat-containing domain"/>
    <property type="match status" value="1"/>
</dbReference>
<keyword evidence="2" id="KW-0040">ANK repeat</keyword>
<dbReference type="InterPro" id="IPR036770">
    <property type="entry name" value="Ankyrin_rpt-contain_sf"/>
</dbReference>
<dbReference type="PROSITE" id="PS50088">
    <property type="entry name" value="ANK_REPEAT"/>
    <property type="match status" value="1"/>
</dbReference>
<name>A0A0G2Y0S7_MIMIV</name>
<dbReference type="InterPro" id="IPR002110">
    <property type="entry name" value="Ankyrin_rpt"/>
</dbReference>